<evidence type="ECO:0000313" key="2">
    <source>
        <dbReference type="Proteomes" id="UP000838756"/>
    </source>
</evidence>
<comment type="caution">
    <text evidence="1">The sequence shown here is derived from an EMBL/GenBank/DDBJ whole genome shotgun (WGS) entry which is preliminary data.</text>
</comment>
<dbReference type="EMBL" id="CAKXAJ010019307">
    <property type="protein sequence ID" value="CAH2218260.1"/>
    <property type="molecule type" value="Genomic_DNA"/>
</dbReference>
<dbReference type="OrthoDB" id="19923at2759"/>
<gene>
    <name evidence="1" type="primary">jg25262</name>
    <name evidence="1" type="ORF">PAEG_LOCUS6107</name>
</gene>
<protein>
    <submittedName>
        <fullName evidence="1">Jg25262 protein</fullName>
    </submittedName>
</protein>
<dbReference type="AlphaFoldDB" id="A0A8S4QSK2"/>
<reference evidence="1" key="1">
    <citation type="submission" date="2022-03" db="EMBL/GenBank/DDBJ databases">
        <authorList>
            <person name="Lindestad O."/>
        </authorList>
    </citation>
    <scope>NUCLEOTIDE SEQUENCE</scope>
</reference>
<keyword evidence="2" id="KW-1185">Reference proteome</keyword>
<evidence type="ECO:0000313" key="1">
    <source>
        <dbReference type="EMBL" id="CAH2218260.1"/>
    </source>
</evidence>
<organism evidence="1 2">
    <name type="scientific">Pararge aegeria aegeria</name>
    <dbReference type="NCBI Taxonomy" id="348720"/>
    <lineage>
        <taxon>Eukaryota</taxon>
        <taxon>Metazoa</taxon>
        <taxon>Ecdysozoa</taxon>
        <taxon>Arthropoda</taxon>
        <taxon>Hexapoda</taxon>
        <taxon>Insecta</taxon>
        <taxon>Pterygota</taxon>
        <taxon>Neoptera</taxon>
        <taxon>Endopterygota</taxon>
        <taxon>Lepidoptera</taxon>
        <taxon>Glossata</taxon>
        <taxon>Ditrysia</taxon>
        <taxon>Papilionoidea</taxon>
        <taxon>Nymphalidae</taxon>
        <taxon>Satyrinae</taxon>
        <taxon>Satyrini</taxon>
        <taxon>Parargina</taxon>
        <taxon>Pararge</taxon>
    </lineage>
</organism>
<proteinExistence type="predicted"/>
<sequence>TLPPDTEDYLKRSTSDGTIEENFEDALAGATEVYTESPDYGCNGKFTQYQLQQAYIINAVF</sequence>
<dbReference type="Proteomes" id="UP000838756">
    <property type="component" value="Unassembled WGS sequence"/>
</dbReference>
<accession>A0A8S4QSK2</accession>
<feature type="non-terminal residue" evidence="1">
    <location>
        <position position="1"/>
    </location>
</feature>
<name>A0A8S4QSK2_9NEOP</name>